<gene>
    <name evidence="2" type="primary">BnaA03g00650D</name>
    <name evidence="2" type="ORF">GSBRNA2T00049250001</name>
</gene>
<keyword evidence="3" id="KW-1185">Reference proteome</keyword>
<dbReference type="AlphaFoldDB" id="A0A078FE54"/>
<evidence type="ECO:0000313" key="2">
    <source>
        <dbReference type="EMBL" id="CDY11229.1"/>
    </source>
</evidence>
<evidence type="ECO:0000313" key="3">
    <source>
        <dbReference type="Proteomes" id="UP000028999"/>
    </source>
</evidence>
<dbReference type="Proteomes" id="UP000028999">
    <property type="component" value="Unassembled WGS sequence"/>
</dbReference>
<evidence type="ECO:0000256" key="1">
    <source>
        <dbReference type="SAM" id="MobiDB-lite"/>
    </source>
</evidence>
<dbReference type="EMBL" id="LK032010">
    <property type="protein sequence ID" value="CDY11229.1"/>
    <property type="molecule type" value="Genomic_DNA"/>
</dbReference>
<proteinExistence type="predicted"/>
<organism evidence="2 3">
    <name type="scientific">Brassica napus</name>
    <name type="common">Rape</name>
    <dbReference type="NCBI Taxonomy" id="3708"/>
    <lineage>
        <taxon>Eukaryota</taxon>
        <taxon>Viridiplantae</taxon>
        <taxon>Streptophyta</taxon>
        <taxon>Embryophyta</taxon>
        <taxon>Tracheophyta</taxon>
        <taxon>Spermatophyta</taxon>
        <taxon>Magnoliopsida</taxon>
        <taxon>eudicotyledons</taxon>
        <taxon>Gunneridae</taxon>
        <taxon>Pentapetalae</taxon>
        <taxon>rosids</taxon>
        <taxon>malvids</taxon>
        <taxon>Brassicales</taxon>
        <taxon>Brassicaceae</taxon>
        <taxon>Brassiceae</taxon>
        <taxon>Brassica</taxon>
    </lineage>
</organism>
<dbReference type="PaxDb" id="3708-A0A078FE54"/>
<dbReference type="Gramene" id="CDY11229">
    <property type="protein sequence ID" value="CDY11229"/>
    <property type="gene ID" value="GSBRNA2T00049250001"/>
</dbReference>
<accession>A0A078FE54</accession>
<reference evidence="2 3" key="1">
    <citation type="journal article" date="2014" name="Science">
        <title>Plant genetics. Early allopolyploid evolution in the post-Neolithic Brassica napus oilseed genome.</title>
        <authorList>
            <person name="Chalhoub B."/>
            <person name="Denoeud F."/>
            <person name="Liu S."/>
            <person name="Parkin I.A."/>
            <person name="Tang H."/>
            <person name="Wang X."/>
            <person name="Chiquet J."/>
            <person name="Belcram H."/>
            <person name="Tong C."/>
            <person name="Samans B."/>
            <person name="Correa M."/>
            <person name="Da Silva C."/>
            <person name="Just J."/>
            <person name="Falentin C."/>
            <person name="Koh C.S."/>
            <person name="Le Clainche I."/>
            <person name="Bernard M."/>
            <person name="Bento P."/>
            <person name="Noel B."/>
            <person name="Labadie K."/>
            <person name="Alberti A."/>
            <person name="Charles M."/>
            <person name="Arnaud D."/>
            <person name="Guo H."/>
            <person name="Daviaud C."/>
            <person name="Alamery S."/>
            <person name="Jabbari K."/>
            <person name="Zhao M."/>
            <person name="Edger P.P."/>
            <person name="Chelaifa H."/>
            <person name="Tack D."/>
            <person name="Lassalle G."/>
            <person name="Mestiri I."/>
            <person name="Schnel N."/>
            <person name="Le Paslier M.C."/>
            <person name="Fan G."/>
            <person name="Renault V."/>
            <person name="Bayer P.E."/>
            <person name="Golicz A.A."/>
            <person name="Manoli S."/>
            <person name="Lee T.H."/>
            <person name="Thi V.H."/>
            <person name="Chalabi S."/>
            <person name="Hu Q."/>
            <person name="Fan C."/>
            <person name="Tollenaere R."/>
            <person name="Lu Y."/>
            <person name="Battail C."/>
            <person name="Shen J."/>
            <person name="Sidebottom C.H."/>
            <person name="Wang X."/>
            <person name="Canaguier A."/>
            <person name="Chauveau A."/>
            <person name="Berard A."/>
            <person name="Deniot G."/>
            <person name="Guan M."/>
            <person name="Liu Z."/>
            <person name="Sun F."/>
            <person name="Lim Y.P."/>
            <person name="Lyons E."/>
            <person name="Town C.D."/>
            <person name="Bancroft I."/>
            <person name="Wang X."/>
            <person name="Meng J."/>
            <person name="Ma J."/>
            <person name="Pires J.C."/>
            <person name="King G.J."/>
            <person name="Brunel D."/>
            <person name="Delourme R."/>
            <person name="Renard M."/>
            <person name="Aury J.M."/>
            <person name="Adams K.L."/>
            <person name="Batley J."/>
            <person name="Snowdon R.J."/>
            <person name="Tost J."/>
            <person name="Edwards D."/>
            <person name="Zhou Y."/>
            <person name="Hua W."/>
            <person name="Sharpe A.G."/>
            <person name="Paterson A.H."/>
            <person name="Guan C."/>
            <person name="Wincker P."/>
        </authorList>
    </citation>
    <scope>NUCLEOTIDE SEQUENCE [LARGE SCALE GENOMIC DNA]</scope>
    <source>
        <strain evidence="3">cv. Darmor-bzh</strain>
    </source>
</reference>
<feature type="region of interest" description="Disordered" evidence="1">
    <location>
        <begin position="1"/>
        <end position="78"/>
    </location>
</feature>
<protein>
    <submittedName>
        <fullName evidence="2">BnaA03g00650D protein</fullName>
    </submittedName>
</protein>
<feature type="compositionally biased region" description="Polar residues" evidence="1">
    <location>
        <begin position="19"/>
        <end position="28"/>
    </location>
</feature>
<sequence length="78" mass="8354">MLQHQIAQSPAILGLTGHGSPSVQNPTPSRHGHPPNLTTNNLLIISHLPPPQPQVRQAPLRGALPPAPQDEQMRASQL</sequence>
<name>A0A078FE54_BRANA</name>